<evidence type="ECO:0000313" key="6">
    <source>
        <dbReference type="EMBL" id="RPA81440.1"/>
    </source>
</evidence>
<sequence>MGVGLHNPLPANLYSECRKAAEILKKFVDPRASFGAEKVIPPSVLQNAKRLAILTVVKGGFLVSARVGSGLVVAKLPDGTWSAPSALGTAGIGFGGQIGAELTDFVMILNDNNAVRTFSEAGSVTLGGNVSVAAGPIGKNAEASGAASLRSVAGIFSYSSTKGLFAGVSLEGSVIIERKDANKKFYNAAISAKALLSGTVPPPPAADALYQILDSRIFKSNSIVSDYIVDPNENDPYNPHLAPGGFNRSPTAPISRQASGRMAAIGKNSRTASWNNERTYTEGGQSPHRQDFQQRHFDTTYSDDAPSQPRAELKIQPTGQSVLNTAKKSPPPIKPKPVLQQSNTLKPNQAVALYSYVPDQDGDLGFKKGDIITIIEKTNSANDWWTGELNGKRGIFPSNYVQTTS</sequence>
<comment type="similarity">
    <text evidence="1">Belongs to the SH3YL1 family.</text>
</comment>
<evidence type="ECO:0000259" key="5">
    <source>
        <dbReference type="PROSITE" id="PS50002"/>
    </source>
</evidence>
<dbReference type="Gene3D" id="2.30.30.40">
    <property type="entry name" value="SH3 Domains"/>
    <property type="match status" value="1"/>
</dbReference>
<dbReference type="PANTHER" id="PTHR15629:SF2">
    <property type="entry name" value="SH3 DOMAIN-CONTAINING YSC84-LIKE PROTEIN 1"/>
    <property type="match status" value="1"/>
</dbReference>
<dbReference type="GO" id="GO:0051015">
    <property type="term" value="F:actin filament binding"/>
    <property type="evidence" value="ECO:0007669"/>
    <property type="project" value="TreeGrafter"/>
</dbReference>
<feature type="region of interest" description="Disordered" evidence="4">
    <location>
        <begin position="265"/>
        <end position="291"/>
    </location>
</feature>
<dbReference type="PANTHER" id="PTHR15629">
    <property type="entry name" value="SH3YL1 PROTEIN"/>
    <property type="match status" value="1"/>
</dbReference>
<dbReference type="GO" id="GO:0051666">
    <property type="term" value="P:actin cortical patch localization"/>
    <property type="evidence" value="ECO:0007669"/>
    <property type="project" value="TreeGrafter"/>
</dbReference>
<dbReference type="Proteomes" id="UP000275078">
    <property type="component" value="Unassembled WGS sequence"/>
</dbReference>
<keyword evidence="2 3" id="KW-0728">SH3 domain</keyword>
<name>A0A3N4IBB9_ASCIM</name>
<dbReference type="GO" id="GO:0051017">
    <property type="term" value="P:actin filament bundle assembly"/>
    <property type="evidence" value="ECO:0007669"/>
    <property type="project" value="TreeGrafter"/>
</dbReference>
<dbReference type="PROSITE" id="PS50002">
    <property type="entry name" value="SH3"/>
    <property type="match status" value="1"/>
</dbReference>
<organism evidence="6 7">
    <name type="scientific">Ascobolus immersus RN42</name>
    <dbReference type="NCBI Taxonomy" id="1160509"/>
    <lineage>
        <taxon>Eukaryota</taxon>
        <taxon>Fungi</taxon>
        <taxon>Dikarya</taxon>
        <taxon>Ascomycota</taxon>
        <taxon>Pezizomycotina</taxon>
        <taxon>Pezizomycetes</taxon>
        <taxon>Pezizales</taxon>
        <taxon>Ascobolaceae</taxon>
        <taxon>Ascobolus</taxon>
    </lineage>
</organism>
<evidence type="ECO:0000256" key="2">
    <source>
        <dbReference type="ARBA" id="ARBA00022443"/>
    </source>
</evidence>
<keyword evidence="7" id="KW-1185">Reference proteome</keyword>
<feature type="compositionally biased region" description="Polar residues" evidence="4">
    <location>
        <begin position="268"/>
        <end position="284"/>
    </location>
</feature>
<reference evidence="6 7" key="1">
    <citation type="journal article" date="2018" name="Nat. Ecol. Evol.">
        <title>Pezizomycetes genomes reveal the molecular basis of ectomycorrhizal truffle lifestyle.</title>
        <authorList>
            <person name="Murat C."/>
            <person name="Payen T."/>
            <person name="Noel B."/>
            <person name="Kuo A."/>
            <person name="Morin E."/>
            <person name="Chen J."/>
            <person name="Kohler A."/>
            <person name="Krizsan K."/>
            <person name="Balestrini R."/>
            <person name="Da Silva C."/>
            <person name="Montanini B."/>
            <person name="Hainaut M."/>
            <person name="Levati E."/>
            <person name="Barry K.W."/>
            <person name="Belfiori B."/>
            <person name="Cichocki N."/>
            <person name="Clum A."/>
            <person name="Dockter R.B."/>
            <person name="Fauchery L."/>
            <person name="Guy J."/>
            <person name="Iotti M."/>
            <person name="Le Tacon F."/>
            <person name="Lindquist E.A."/>
            <person name="Lipzen A."/>
            <person name="Malagnac F."/>
            <person name="Mello A."/>
            <person name="Molinier V."/>
            <person name="Miyauchi S."/>
            <person name="Poulain J."/>
            <person name="Riccioni C."/>
            <person name="Rubini A."/>
            <person name="Sitrit Y."/>
            <person name="Splivallo R."/>
            <person name="Traeger S."/>
            <person name="Wang M."/>
            <person name="Zifcakova L."/>
            <person name="Wipf D."/>
            <person name="Zambonelli A."/>
            <person name="Paolocci F."/>
            <person name="Nowrousian M."/>
            <person name="Ottonello S."/>
            <person name="Baldrian P."/>
            <person name="Spatafora J.W."/>
            <person name="Henrissat B."/>
            <person name="Nagy L.G."/>
            <person name="Aury J.M."/>
            <person name="Wincker P."/>
            <person name="Grigoriev I.V."/>
            <person name="Bonfante P."/>
            <person name="Martin F.M."/>
        </authorList>
    </citation>
    <scope>NUCLEOTIDE SEQUENCE [LARGE SCALE GENOMIC DNA]</scope>
    <source>
        <strain evidence="6 7">RN42</strain>
    </source>
</reference>
<evidence type="ECO:0000256" key="1">
    <source>
        <dbReference type="ARBA" id="ARBA00007761"/>
    </source>
</evidence>
<dbReference type="CDD" id="cd11525">
    <property type="entry name" value="SYLF_SH3YL1_like"/>
    <property type="match status" value="1"/>
</dbReference>
<dbReference type="FunFam" id="2.30.30.40:FF:000100">
    <property type="entry name" value="SH3 domain-containing YSC84-like protein 1"/>
    <property type="match status" value="1"/>
</dbReference>
<dbReference type="Pfam" id="PF00018">
    <property type="entry name" value="SH3_1"/>
    <property type="match status" value="1"/>
</dbReference>
<gene>
    <name evidence="6" type="ORF">BJ508DRAFT_414697</name>
</gene>
<dbReference type="InterPro" id="IPR033643">
    <property type="entry name" value="SYLF_SH3YL1-like"/>
</dbReference>
<dbReference type="PRINTS" id="PR00452">
    <property type="entry name" value="SH3DOMAIN"/>
</dbReference>
<dbReference type="AlphaFoldDB" id="A0A3N4IBB9"/>
<dbReference type="InterPro" id="IPR036028">
    <property type="entry name" value="SH3-like_dom_sf"/>
</dbReference>
<dbReference type="GO" id="GO:0030479">
    <property type="term" value="C:actin cortical patch"/>
    <property type="evidence" value="ECO:0007669"/>
    <property type="project" value="TreeGrafter"/>
</dbReference>
<evidence type="ECO:0000256" key="4">
    <source>
        <dbReference type="SAM" id="MobiDB-lite"/>
    </source>
</evidence>
<dbReference type="CDD" id="cd11842">
    <property type="entry name" value="SH3_Ysc84p_like"/>
    <property type="match status" value="1"/>
</dbReference>
<dbReference type="SMART" id="SM00326">
    <property type="entry name" value="SH3"/>
    <property type="match status" value="1"/>
</dbReference>
<evidence type="ECO:0000313" key="7">
    <source>
        <dbReference type="Proteomes" id="UP000275078"/>
    </source>
</evidence>
<dbReference type="GO" id="GO:0035091">
    <property type="term" value="F:phosphatidylinositol binding"/>
    <property type="evidence" value="ECO:0007669"/>
    <property type="project" value="TreeGrafter"/>
</dbReference>
<proteinExistence type="inferred from homology"/>
<dbReference type="Pfam" id="PF04366">
    <property type="entry name" value="Ysc84"/>
    <property type="match status" value="1"/>
</dbReference>
<accession>A0A3N4IBB9</accession>
<dbReference type="EMBL" id="ML119679">
    <property type="protein sequence ID" value="RPA81440.1"/>
    <property type="molecule type" value="Genomic_DNA"/>
</dbReference>
<protein>
    <submittedName>
        <fullName evidence="6">DUF500-domain-containing protein</fullName>
    </submittedName>
</protein>
<dbReference type="InterPro" id="IPR001452">
    <property type="entry name" value="SH3_domain"/>
</dbReference>
<dbReference type="OrthoDB" id="443981at2759"/>
<dbReference type="InterPro" id="IPR007461">
    <property type="entry name" value="Ysc84_actin-binding"/>
</dbReference>
<dbReference type="SUPFAM" id="SSF50044">
    <property type="entry name" value="SH3-domain"/>
    <property type="match status" value="1"/>
</dbReference>
<feature type="domain" description="SH3" evidence="5">
    <location>
        <begin position="345"/>
        <end position="405"/>
    </location>
</feature>
<evidence type="ECO:0000256" key="3">
    <source>
        <dbReference type="PROSITE-ProRule" id="PRU00192"/>
    </source>
</evidence>
<dbReference type="STRING" id="1160509.A0A3N4IBB9"/>
<dbReference type="InterPro" id="IPR051702">
    <property type="entry name" value="SH3_domain_YSC84-like"/>
</dbReference>